<feature type="binding site" evidence="2">
    <location>
        <position position="142"/>
    </location>
    <ligand>
        <name>Mn(2+)</name>
        <dbReference type="ChEBI" id="CHEBI:29035"/>
        <label>2</label>
    </ligand>
</feature>
<accession>A0A932ZUT2</accession>
<dbReference type="EMBL" id="JACQRX010000263">
    <property type="protein sequence ID" value="MBI4251996.1"/>
    <property type="molecule type" value="Genomic_DNA"/>
</dbReference>
<keyword evidence="2" id="KW-0464">Manganese</keyword>
<dbReference type="Gene3D" id="3.40.630.10">
    <property type="entry name" value="Zn peptidases"/>
    <property type="match status" value="1"/>
</dbReference>
<feature type="binding site" evidence="2">
    <location>
        <position position="168"/>
    </location>
    <ligand>
        <name>Mn(2+)</name>
        <dbReference type="ChEBI" id="CHEBI:29035"/>
        <label>2</label>
    </ligand>
</feature>
<dbReference type="GO" id="GO:0046872">
    <property type="term" value="F:metal ion binding"/>
    <property type="evidence" value="ECO:0007669"/>
    <property type="project" value="UniProtKB-KW"/>
</dbReference>
<protein>
    <submittedName>
        <fullName evidence="4">Amidohydrolase</fullName>
    </submittedName>
</protein>
<keyword evidence="1" id="KW-0378">Hydrolase</keyword>
<dbReference type="FunFam" id="3.30.70.360:FF:000001">
    <property type="entry name" value="N-acetyldiaminopimelate deacetylase"/>
    <property type="match status" value="1"/>
</dbReference>
<dbReference type="NCBIfam" id="TIGR01891">
    <property type="entry name" value="amidohydrolases"/>
    <property type="match status" value="1"/>
</dbReference>
<feature type="domain" description="Peptidase M20 dimerisation" evidence="3">
    <location>
        <begin position="191"/>
        <end position="283"/>
    </location>
</feature>
<name>A0A932ZUT2_UNCTE</name>
<dbReference type="Pfam" id="PF01546">
    <property type="entry name" value="Peptidase_M20"/>
    <property type="match status" value="1"/>
</dbReference>
<dbReference type="InterPro" id="IPR011650">
    <property type="entry name" value="Peptidase_M20_dimer"/>
</dbReference>
<evidence type="ECO:0000313" key="4">
    <source>
        <dbReference type="EMBL" id="MBI4251996.1"/>
    </source>
</evidence>
<evidence type="ECO:0000256" key="2">
    <source>
        <dbReference type="PIRSR" id="PIRSR005962-1"/>
    </source>
</evidence>
<evidence type="ECO:0000313" key="5">
    <source>
        <dbReference type="Proteomes" id="UP000752292"/>
    </source>
</evidence>
<dbReference type="PANTHER" id="PTHR11014">
    <property type="entry name" value="PEPTIDASE M20 FAMILY MEMBER"/>
    <property type="match status" value="1"/>
</dbReference>
<dbReference type="SUPFAM" id="SSF55031">
    <property type="entry name" value="Bacterial exopeptidase dimerisation domain"/>
    <property type="match status" value="1"/>
</dbReference>
<keyword evidence="2" id="KW-0479">Metal-binding</keyword>
<dbReference type="Pfam" id="PF07687">
    <property type="entry name" value="M20_dimer"/>
    <property type="match status" value="1"/>
</dbReference>
<dbReference type="PANTHER" id="PTHR11014:SF63">
    <property type="entry name" value="METALLOPEPTIDASE, PUTATIVE (AFU_ORTHOLOGUE AFUA_6G09600)-RELATED"/>
    <property type="match status" value="1"/>
</dbReference>
<proteinExistence type="predicted"/>
<sequence>MLNPVRAAAEALKPWLVETRRAIHMQPELGYEEHETAGRVAAALEEWGLEVRRGVARTGVVAVLRTGRPGPTLAIRADMDALPIEEASEVPYKSRAAGKMHACGHDAHTAMLLGAARLLAQNPRWLEGCGGNVKFIFQPAEEGRAGGRLMVEEGVLEDPRVDLAIAAHVLPALPVGTVGTRSGPVLAASDKFDIRIRGKGSHAAYPHLSRDPILAAAHVVTALQGIVSRNVEPFDAGVISVTRLEAGTAYNIIPDEVRLMGTMRTHREETREAMKGRMEETLRGVASAFGTEAEFEFVPGYPALVNSAQATGLIERAAREVLGEEKMVEMPLSMGAEDFAYIARQRPAAMFRVGVRNEARGIVHGLHSNRFDLDEDALPVGASVFAQAAREFLRDPRAFGV</sequence>
<gene>
    <name evidence="4" type="ORF">HY618_06000</name>
</gene>
<comment type="cofactor">
    <cofactor evidence="2">
        <name>Mn(2+)</name>
        <dbReference type="ChEBI" id="CHEBI:29035"/>
    </cofactor>
    <text evidence="2">The Mn(2+) ion enhances activity.</text>
</comment>
<organism evidence="4 5">
    <name type="scientific">Tectimicrobiota bacterium</name>
    <dbReference type="NCBI Taxonomy" id="2528274"/>
    <lineage>
        <taxon>Bacteria</taxon>
        <taxon>Pseudomonadati</taxon>
        <taxon>Nitrospinota/Tectimicrobiota group</taxon>
        <taxon>Candidatus Tectimicrobiota</taxon>
    </lineage>
</organism>
<dbReference type="Proteomes" id="UP000752292">
    <property type="component" value="Unassembled WGS sequence"/>
</dbReference>
<dbReference type="GO" id="GO:0050118">
    <property type="term" value="F:N-acetyldiaminopimelate deacetylase activity"/>
    <property type="evidence" value="ECO:0007669"/>
    <property type="project" value="UniProtKB-ARBA"/>
</dbReference>
<dbReference type="SUPFAM" id="SSF53187">
    <property type="entry name" value="Zn-dependent exopeptidases"/>
    <property type="match status" value="1"/>
</dbReference>
<dbReference type="InterPro" id="IPR036264">
    <property type="entry name" value="Bact_exopeptidase_dim_dom"/>
</dbReference>
<reference evidence="4" key="1">
    <citation type="submission" date="2020-07" db="EMBL/GenBank/DDBJ databases">
        <title>Huge and variable diversity of episymbiotic CPR bacteria and DPANN archaea in groundwater ecosystems.</title>
        <authorList>
            <person name="He C.Y."/>
            <person name="Keren R."/>
            <person name="Whittaker M."/>
            <person name="Farag I.F."/>
            <person name="Doudna J."/>
            <person name="Cate J.H.D."/>
            <person name="Banfield J.F."/>
        </authorList>
    </citation>
    <scope>NUCLEOTIDE SEQUENCE</scope>
    <source>
        <strain evidence="4">NC_groundwater_1370_Ag_S-0.2um_69_93</strain>
    </source>
</reference>
<dbReference type="GO" id="GO:0019877">
    <property type="term" value="P:diaminopimelate biosynthetic process"/>
    <property type="evidence" value="ECO:0007669"/>
    <property type="project" value="UniProtKB-ARBA"/>
</dbReference>
<feature type="binding site" evidence="2">
    <location>
        <position position="103"/>
    </location>
    <ligand>
        <name>Mn(2+)</name>
        <dbReference type="ChEBI" id="CHEBI:29035"/>
        <label>2</label>
    </ligand>
</feature>
<evidence type="ECO:0000256" key="1">
    <source>
        <dbReference type="ARBA" id="ARBA00022801"/>
    </source>
</evidence>
<dbReference type="PIRSF" id="PIRSF005962">
    <property type="entry name" value="Pept_M20D_amidohydro"/>
    <property type="match status" value="1"/>
</dbReference>
<feature type="binding site" evidence="2">
    <location>
        <position position="367"/>
    </location>
    <ligand>
        <name>Mn(2+)</name>
        <dbReference type="ChEBI" id="CHEBI:29035"/>
        <label>2</label>
    </ligand>
</feature>
<dbReference type="AlphaFoldDB" id="A0A932ZUT2"/>
<dbReference type="InterPro" id="IPR017439">
    <property type="entry name" value="Amidohydrolase"/>
</dbReference>
<evidence type="ECO:0000259" key="3">
    <source>
        <dbReference type="Pfam" id="PF07687"/>
    </source>
</evidence>
<comment type="caution">
    <text evidence="4">The sequence shown here is derived from an EMBL/GenBank/DDBJ whole genome shotgun (WGS) entry which is preliminary data.</text>
</comment>
<feature type="binding site" evidence="2">
    <location>
        <position position="105"/>
    </location>
    <ligand>
        <name>Mn(2+)</name>
        <dbReference type="ChEBI" id="CHEBI:29035"/>
        <label>2</label>
    </ligand>
</feature>
<dbReference type="InterPro" id="IPR002933">
    <property type="entry name" value="Peptidase_M20"/>
</dbReference>
<dbReference type="Gene3D" id="3.30.70.360">
    <property type="match status" value="1"/>
</dbReference>